<dbReference type="AlphaFoldDB" id="A0A5K7XAX7"/>
<gene>
    <name evidence="2" type="ORF">PLANPX_3492</name>
</gene>
<sequence length="67" mass="7884">MTVAYVLPFDLEEELGELTGDLATFQKLRRNRDGQMPVGRDRARHRSSRRSQPWNARRESAQRRGEK</sequence>
<feature type="region of interest" description="Disordered" evidence="1">
    <location>
        <begin position="29"/>
        <end position="67"/>
    </location>
</feature>
<dbReference type="RefSeq" id="WP_152099560.1">
    <property type="nucleotide sequence ID" value="NZ_AP021861.1"/>
</dbReference>
<name>A0A5K7XAX7_9BACT</name>
<organism evidence="2 3">
    <name type="scientific">Lacipirellula parvula</name>
    <dbReference type="NCBI Taxonomy" id="2650471"/>
    <lineage>
        <taxon>Bacteria</taxon>
        <taxon>Pseudomonadati</taxon>
        <taxon>Planctomycetota</taxon>
        <taxon>Planctomycetia</taxon>
        <taxon>Pirellulales</taxon>
        <taxon>Lacipirellulaceae</taxon>
        <taxon>Lacipirellula</taxon>
    </lineage>
</organism>
<dbReference type="Proteomes" id="UP000326837">
    <property type="component" value="Chromosome"/>
</dbReference>
<reference evidence="3" key="1">
    <citation type="submission" date="2019-10" db="EMBL/GenBank/DDBJ databases">
        <title>Lacipirellula parvula gen. nov., sp. nov., representing a lineage of planctomycetes widespread in freshwater anoxic habitats, and description of the family Lacipirellulaceae.</title>
        <authorList>
            <person name="Dedysh S.N."/>
            <person name="Kulichevskaya I.S."/>
            <person name="Beletsky A.V."/>
            <person name="Rakitin A.L."/>
            <person name="Mardanov A.V."/>
            <person name="Ivanova A.A."/>
            <person name="Saltykova V.X."/>
            <person name="Rijpstra W.I.C."/>
            <person name="Sinninghe Damste J.S."/>
            <person name="Ravin N.V."/>
        </authorList>
    </citation>
    <scope>NUCLEOTIDE SEQUENCE [LARGE SCALE GENOMIC DNA]</scope>
    <source>
        <strain evidence="3">PX69</strain>
    </source>
</reference>
<evidence type="ECO:0000256" key="1">
    <source>
        <dbReference type="SAM" id="MobiDB-lite"/>
    </source>
</evidence>
<protein>
    <submittedName>
        <fullName evidence="2">Uncharacterized protein</fullName>
    </submittedName>
</protein>
<evidence type="ECO:0000313" key="2">
    <source>
        <dbReference type="EMBL" id="BBO33880.1"/>
    </source>
</evidence>
<dbReference type="EMBL" id="AP021861">
    <property type="protein sequence ID" value="BBO33880.1"/>
    <property type="molecule type" value="Genomic_DNA"/>
</dbReference>
<feature type="compositionally biased region" description="Basic and acidic residues" evidence="1">
    <location>
        <begin position="56"/>
        <end position="67"/>
    </location>
</feature>
<keyword evidence="3" id="KW-1185">Reference proteome</keyword>
<accession>A0A5K7XAX7</accession>
<evidence type="ECO:0000313" key="3">
    <source>
        <dbReference type="Proteomes" id="UP000326837"/>
    </source>
</evidence>
<dbReference type="KEGG" id="lpav:PLANPX_3492"/>
<proteinExistence type="predicted"/>